<evidence type="ECO:0000313" key="2">
    <source>
        <dbReference type="EMBL" id="EHL06019.1"/>
    </source>
</evidence>
<feature type="domain" description="Hemerythrin-like" evidence="1">
    <location>
        <begin position="5"/>
        <end position="134"/>
    </location>
</feature>
<proteinExistence type="predicted"/>
<dbReference type="PATRIC" id="fig|537010.4.peg.2903"/>
<comment type="caution">
    <text evidence="2">The sequence shown here is derived from an EMBL/GenBank/DDBJ whole genome shotgun (WGS) entry which is preliminary data.</text>
</comment>
<evidence type="ECO:0000313" key="3">
    <source>
        <dbReference type="Proteomes" id="UP000004416"/>
    </source>
</evidence>
<accession>G9XQ59</accession>
<organism evidence="2 3">
    <name type="scientific">Desulfitobacterium hafniense DP7</name>
    <dbReference type="NCBI Taxonomy" id="537010"/>
    <lineage>
        <taxon>Bacteria</taxon>
        <taxon>Bacillati</taxon>
        <taxon>Bacillota</taxon>
        <taxon>Clostridia</taxon>
        <taxon>Eubacteriales</taxon>
        <taxon>Desulfitobacteriaceae</taxon>
        <taxon>Desulfitobacterium</taxon>
    </lineage>
</organism>
<gene>
    <name evidence="2" type="ORF">HMPREF0322_03105</name>
</gene>
<name>G9XQ59_DESHA</name>
<dbReference type="Gene3D" id="1.20.120.520">
    <property type="entry name" value="nmb1532 protein domain like"/>
    <property type="match status" value="1"/>
</dbReference>
<dbReference type="HOGENOM" id="CLU_149394_0_0_9"/>
<dbReference type="InterPro" id="IPR012312">
    <property type="entry name" value="Hemerythrin-like"/>
</dbReference>
<protein>
    <submittedName>
        <fullName evidence="2">Hemerythrin HHE cation binding domain protein</fullName>
    </submittedName>
</protein>
<reference evidence="2 3" key="1">
    <citation type="submission" date="2011-08" db="EMBL/GenBank/DDBJ databases">
        <authorList>
            <person name="Weinstock G."/>
            <person name="Sodergren E."/>
            <person name="Clifton S."/>
            <person name="Fulton L."/>
            <person name="Fulton B."/>
            <person name="Courtney L."/>
            <person name="Fronick C."/>
            <person name="Harrison M."/>
            <person name="Strong C."/>
            <person name="Farmer C."/>
            <person name="Delahaunty K."/>
            <person name="Markovic C."/>
            <person name="Hall O."/>
            <person name="Minx P."/>
            <person name="Tomlinson C."/>
            <person name="Mitreva M."/>
            <person name="Hou S."/>
            <person name="Chen J."/>
            <person name="Wollam A."/>
            <person name="Pepin K.H."/>
            <person name="Johnson M."/>
            <person name="Bhonagiri V."/>
            <person name="Zhang X."/>
            <person name="Suruliraj S."/>
            <person name="Warren W."/>
            <person name="Chinwalla A."/>
            <person name="Mardis E.R."/>
            <person name="Wilson R.K."/>
        </authorList>
    </citation>
    <scope>NUCLEOTIDE SEQUENCE [LARGE SCALE GENOMIC DNA]</scope>
    <source>
        <strain evidence="2 3">DP7</strain>
    </source>
</reference>
<dbReference type="EMBL" id="AFZX01000086">
    <property type="protein sequence ID" value="EHL06019.1"/>
    <property type="molecule type" value="Genomic_DNA"/>
</dbReference>
<sequence length="136" mass="15642">MEMNNDLLKNQHHTIRQLIQEIEEEVHSGNLGQKAFDLSLKISKLSGILVLHLKSEDEYLYPALKKSKDEALSKTAEQLCREMGSLSTEFLKYKSTYMSAAKIKADIPQFIGESNKIFSALKNRLNTEDKRLYQHI</sequence>
<dbReference type="Proteomes" id="UP000004416">
    <property type="component" value="Unassembled WGS sequence"/>
</dbReference>
<dbReference type="AlphaFoldDB" id="G9XQ59"/>
<dbReference type="Pfam" id="PF01814">
    <property type="entry name" value="Hemerythrin"/>
    <property type="match status" value="1"/>
</dbReference>
<dbReference type="RefSeq" id="WP_005813446.1">
    <property type="nucleotide sequence ID" value="NZ_JH414480.1"/>
</dbReference>
<evidence type="ECO:0000259" key="1">
    <source>
        <dbReference type="Pfam" id="PF01814"/>
    </source>
</evidence>